<evidence type="ECO:0000256" key="1">
    <source>
        <dbReference type="ARBA" id="ARBA00022723"/>
    </source>
</evidence>
<evidence type="ECO:0000313" key="6">
    <source>
        <dbReference type="EMBL" id="OTQ51751.1"/>
    </source>
</evidence>
<dbReference type="Gene3D" id="3.60.21.10">
    <property type="match status" value="1"/>
</dbReference>
<keyword evidence="2" id="KW-0378">Hydrolase</keyword>
<dbReference type="PANTHER" id="PTHR42988:SF2">
    <property type="entry name" value="CYCLIC NUCLEOTIDE PHOSPHODIESTERASE CBUA0032-RELATED"/>
    <property type="match status" value="1"/>
</dbReference>
<keyword evidence="3" id="KW-0408">Iron</keyword>
<dbReference type="EMBL" id="NASK01000076">
    <property type="protein sequence ID" value="OTQ51751.1"/>
    <property type="molecule type" value="Genomic_DNA"/>
</dbReference>
<dbReference type="Pfam" id="PF00149">
    <property type="entry name" value="Metallophos"/>
    <property type="match status" value="1"/>
</dbReference>
<dbReference type="InterPro" id="IPR029052">
    <property type="entry name" value="Metallo-depent_PP-like"/>
</dbReference>
<dbReference type="InterPro" id="IPR004843">
    <property type="entry name" value="Calcineurin-like_PHP"/>
</dbReference>
<dbReference type="GO" id="GO:0046872">
    <property type="term" value="F:metal ion binding"/>
    <property type="evidence" value="ECO:0007669"/>
    <property type="project" value="UniProtKB-KW"/>
</dbReference>
<proteinExistence type="inferred from homology"/>
<feature type="domain" description="Calcineurin-like phosphoesterase" evidence="5">
    <location>
        <begin position="17"/>
        <end position="207"/>
    </location>
</feature>
<name>A0A242NWT2_9GAMM</name>
<dbReference type="AlphaFoldDB" id="A0A242NWT2"/>
<comment type="similarity">
    <text evidence="4">Belongs to the cyclic nucleotide phosphodiesterase class-III family.</text>
</comment>
<dbReference type="CDD" id="cd07402">
    <property type="entry name" value="MPP_GpdQ"/>
    <property type="match status" value="1"/>
</dbReference>
<organism evidence="6 7">
    <name type="scientific">Gilliamella apis</name>
    <dbReference type="NCBI Taxonomy" id="1970738"/>
    <lineage>
        <taxon>Bacteria</taxon>
        <taxon>Pseudomonadati</taxon>
        <taxon>Pseudomonadota</taxon>
        <taxon>Gammaproteobacteria</taxon>
        <taxon>Orbales</taxon>
        <taxon>Orbaceae</taxon>
        <taxon>Gilliamella</taxon>
    </lineage>
</organism>
<dbReference type="Proteomes" id="UP000194968">
    <property type="component" value="Unassembled WGS sequence"/>
</dbReference>
<gene>
    <name evidence="6" type="ORF">B6D06_02360</name>
</gene>
<keyword evidence="1" id="KW-0479">Metal-binding</keyword>
<protein>
    <submittedName>
        <fullName evidence="6">3',5'-cyclic-AMP phosphodiesterase</fullName>
    </submittedName>
</protein>
<evidence type="ECO:0000256" key="3">
    <source>
        <dbReference type="ARBA" id="ARBA00023004"/>
    </source>
</evidence>
<accession>A0A242NWT2</accession>
<dbReference type="SUPFAM" id="SSF56300">
    <property type="entry name" value="Metallo-dependent phosphatases"/>
    <property type="match status" value="1"/>
</dbReference>
<evidence type="ECO:0000256" key="2">
    <source>
        <dbReference type="ARBA" id="ARBA00022801"/>
    </source>
</evidence>
<dbReference type="InterPro" id="IPR050884">
    <property type="entry name" value="CNP_phosphodiesterase-III"/>
</dbReference>
<dbReference type="GO" id="GO:0004112">
    <property type="term" value="F:cyclic-nucleotide phosphodiesterase activity"/>
    <property type="evidence" value="ECO:0007669"/>
    <property type="project" value="InterPro"/>
</dbReference>
<dbReference type="NCBIfam" id="NF008359">
    <property type="entry name" value="PRK11148.1"/>
    <property type="match status" value="1"/>
</dbReference>
<evidence type="ECO:0000313" key="7">
    <source>
        <dbReference type="Proteomes" id="UP000194968"/>
    </source>
</evidence>
<dbReference type="InterPro" id="IPR026575">
    <property type="entry name" value="GpdQ/CpdA-like"/>
</dbReference>
<sequence length="277" mass="31518">MLESLLKLQIRNKHCAKILHITDTHLFADDNGALLGVKSNASFLSVIAEIERSNKKFDLIVATGDFVQDGAKKSYARFAEQIQKFATPCVWLAGNHDNYSYMQEVFSNYQLAENKSILLGDNWLIVLLNSQVVGKAYGMLPESELQFLQNTLTAHADKNALVFLHHHPIPSGCDWLDEHILKNSYKLEEIIKRFPNIKGVGWGHIHQQQDHIWHNCLAFSTPSTCFQFKPNCYDFQLSNADAPGWREIILNQDGVIESNVFRIADNQFLPDISQKGY</sequence>
<dbReference type="PANTHER" id="PTHR42988">
    <property type="entry name" value="PHOSPHOHYDROLASE"/>
    <property type="match status" value="1"/>
</dbReference>
<evidence type="ECO:0000259" key="5">
    <source>
        <dbReference type="Pfam" id="PF00149"/>
    </source>
</evidence>
<comment type="caution">
    <text evidence="6">The sequence shown here is derived from an EMBL/GenBank/DDBJ whole genome shotgun (WGS) entry which is preliminary data.</text>
</comment>
<reference evidence="6 7" key="1">
    <citation type="submission" date="2017-03" db="EMBL/GenBank/DDBJ databases">
        <title>Comparative genomics of honeybee gut symbionts reveal geographically distinct and subgroup specific antibiotic resistance.</title>
        <authorList>
            <person name="Ludvigsen J."/>
            <person name="Porcellato D."/>
            <person name="Labee-Lund T.M."/>
            <person name="Amdam G.V."/>
            <person name="Rudi K."/>
        </authorList>
    </citation>
    <scope>NUCLEOTIDE SEQUENCE [LARGE SCALE GENOMIC DNA]</scope>
    <source>
        <strain evidence="6 7">A-4-12</strain>
    </source>
</reference>
<dbReference type="OrthoDB" id="9784378at2"/>
<evidence type="ECO:0000256" key="4">
    <source>
        <dbReference type="ARBA" id="ARBA00025742"/>
    </source>
</evidence>